<reference evidence="1 2" key="1">
    <citation type="submission" date="2019-02" db="EMBL/GenBank/DDBJ databases">
        <title>Genome sequencing of the rare red list fungi Phellinidium pouzarii.</title>
        <authorList>
            <person name="Buettner E."/>
            <person name="Kellner H."/>
        </authorList>
    </citation>
    <scope>NUCLEOTIDE SEQUENCE [LARGE SCALE GENOMIC DNA]</scope>
    <source>
        <strain evidence="1 2">DSM 108285</strain>
    </source>
</reference>
<organism evidence="1 2">
    <name type="scientific">Phellinidium pouzarii</name>
    <dbReference type="NCBI Taxonomy" id="167371"/>
    <lineage>
        <taxon>Eukaryota</taxon>
        <taxon>Fungi</taxon>
        <taxon>Dikarya</taxon>
        <taxon>Basidiomycota</taxon>
        <taxon>Agaricomycotina</taxon>
        <taxon>Agaricomycetes</taxon>
        <taxon>Hymenochaetales</taxon>
        <taxon>Hymenochaetaceae</taxon>
        <taxon>Phellinidium</taxon>
    </lineage>
</organism>
<dbReference type="OrthoDB" id="3141012at2759"/>
<dbReference type="EMBL" id="SGPK01000010">
    <property type="protein sequence ID" value="THH11673.1"/>
    <property type="molecule type" value="Genomic_DNA"/>
</dbReference>
<gene>
    <name evidence="1" type="ORF">EW145_g524</name>
</gene>
<evidence type="ECO:0000313" key="1">
    <source>
        <dbReference type="EMBL" id="THH11673.1"/>
    </source>
</evidence>
<dbReference type="AlphaFoldDB" id="A0A4V3XDZ3"/>
<protein>
    <submittedName>
        <fullName evidence="1">Uncharacterized protein</fullName>
    </submittedName>
</protein>
<keyword evidence="2" id="KW-1185">Reference proteome</keyword>
<name>A0A4V3XDZ3_9AGAM</name>
<comment type="caution">
    <text evidence="1">The sequence shown here is derived from an EMBL/GenBank/DDBJ whole genome shotgun (WGS) entry which is preliminary data.</text>
</comment>
<proteinExistence type="predicted"/>
<dbReference type="Proteomes" id="UP000308199">
    <property type="component" value="Unassembled WGS sequence"/>
</dbReference>
<evidence type="ECO:0000313" key="2">
    <source>
        <dbReference type="Proteomes" id="UP000308199"/>
    </source>
</evidence>
<accession>A0A4V3XDZ3</accession>
<sequence length="519" mass="57680">MPVLSYTSSTQARQDSITLRLDVSHFLLTGDRKDTLYDLRKPLPASVNVYSYSDLTIIVSAIVDGHRLASKNVKQSVISRHLIQTFRQNATLLGINNVSDAYIDENDDQVKGTYHITRTGSRDSRVSLDSMQLTYICKTAVNEIDVSSALECAPLCSVLNQALDKFLTYHLVKRYPIIFGPWGEKLEQEKVYFPSIARSLISMVHRSPNNEFRSQAGRYLRLLRKRIKAAEHDASDDLQKCFDEADEDVTLRIGCVDSSTDEDTLGKGLANGVTQDEARMRTGANLLLDSDNIEVDWNIFGSDDADEDNFESDCPLDWSFSPPALPSETMCSWAESTSDLEIAEDDSISLGRPNVAAHGYGSSICFSGADHEFDSNYDILSPKLALPALVTSIDVMARELSAFSGDGYTDTQSLDRSNINGDEFDLCCDESNDKEGDSATFTLLYSEARRLLPGVTGDCGAYERRAMSGDRRRSSLKNVRVPEDTLCFADRRQLEHAKHELCSEEDLGMSSDDDGFDLD</sequence>